<gene>
    <name evidence="2" type="ORF">HYS17_05500</name>
</gene>
<dbReference type="AlphaFoldDB" id="A0A7T5R473"/>
<keyword evidence="1" id="KW-0812">Transmembrane</keyword>
<keyword evidence="1" id="KW-0472">Membrane</keyword>
<proteinExistence type="predicted"/>
<accession>A0A7T5R473</accession>
<evidence type="ECO:0000313" key="3">
    <source>
        <dbReference type="Proteomes" id="UP000595362"/>
    </source>
</evidence>
<protein>
    <recommendedName>
        <fullName evidence="4">EamA domain-containing protein</fullName>
    </recommendedName>
</protein>
<organism evidence="2 3">
    <name type="scientific">Micavibrio aeruginosavorus</name>
    <dbReference type="NCBI Taxonomy" id="349221"/>
    <lineage>
        <taxon>Bacteria</taxon>
        <taxon>Pseudomonadati</taxon>
        <taxon>Bdellovibrionota</taxon>
        <taxon>Bdellovibrionia</taxon>
        <taxon>Bdellovibrionales</taxon>
        <taxon>Pseudobdellovibrionaceae</taxon>
        <taxon>Micavibrio</taxon>
    </lineage>
</organism>
<keyword evidence="1" id="KW-1133">Transmembrane helix</keyword>
<feature type="transmembrane region" description="Helical" evidence="1">
    <location>
        <begin position="37"/>
        <end position="56"/>
    </location>
</feature>
<name>A0A7T5R473_9BACT</name>
<feature type="transmembrane region" description="Helical" evidence="1">
    <location>
        <begin position="276"/>
        <end position="293"/>
    </location>
</feature>
<feature type="transmembrane region" description="Helical" evidence="1">
    <location>
        <begin position="62"/>
        <end position="80"/>
    </location>
</feature>
<evidence type="ECO:0000313" key="2">
    <source>
        <dbReference type="EMBL" id="QQG37217.1"/>
    </source>
</evidence>
<reference evidence="2 3" key="1">
    <citation type="submission" date="2020-07" db="EMBL/GenBank/DDBJ databases">
        <title>Huge and variable diversity of episymbiotic CPR bacteria and DPANN archaea in groundwater ecosystems.</title>
        <authorList>
            <person name="He C.Y."/>
            <person name="Keren R."/>
            <person name="Whittaker M."/>
            <person name="Farag I.F."/>
            <person name="Doudna J."/>
            <person name="Cate J.H.D."/>
            <person name="Banfield J.F."/>
        </authorList>
    </citation>
    <scope>NUCLEOTIDE SEQUENCE [LARGE SCALE GENOMIC DNA]</scope>
    <source>
        <strain evidence="2">NC_groundwater_70_Ag_B-0.1um_54_66</strain>
    </source>
</reference>
<feature type="transmembrane region" description="Helical" evidence="1">
    <location>
        <begin position="6"/>
        <end position="25"/>
    </location>
</feature>
<evidence type="ECO:0000256" key="1">
    <source>
        <dbReference type="SAM" id="Phobius"/>
    </source>
</evidence>
<feature type="transmembrane region" description="Helical" evidence="1">
    <location>
        <begin position="224"/>
        <end position="241"/>
    </location>
</feature>
<feature type="transmembrane region" description="Helical" evidence="1">
    <location>
        <begin position="186"/>
        <end position="204"/>
    </location>
</feature>
<dbReference type="EMBL" id="CP066681">
    <property type="protein sequence ID" value="QQG37217.1"/>
    <property type="molecule type" value="Genomic_DNA"/>
</dbReference>
<feature type="transmembrane region" description="Helical" evidence="1">
    <location>
        <begin position="247"/>
        <end position="264"/>
    </location>
</feature>
<feature type="transmembrane region" description="Helical" evidence="1">
    <location>
        <begin position="155"/>
        <end position="174"/>
    </location>
</feature>
<sequence>MAKMIPLWFFLALGSSACSALGVYMHQRLGGTNAATAVWLKILAVALAAPVLWQTGLPTHPLFYLFTAGAALIWCYNDLVYFEAVKNHGGALVARLSPLGLILGFIAWFAIKPELLGRYLEDTPRFLGICATLLLTVGCTIFLKRCAVSWMALKAIWPIIIAAAIGIICLKSAVDYAPEDQGVFGYIGFEASLMLAFYGLYFTLRRHSGWKDVFSRAGWRSGSVAGGLLLLGVVLRTYAFQSVDHPAFVTMIAMLDVVWLMILSRLSGWKDGSNKIATLGIVLAALALAFLKIR</sequence>
<feature type="transmembrane region" description="Helical" evidence="1">
    <location>
        <begin position="92"/>
        <end position="111"/>
    </location>
</feature>
<dbReference type="PROSITE" id="PS51257">
    <property type="entry name" value="PROKAR_LIPOPROTEIN"/>
    <property type="match status" value="1"/>
</dbReference>
<dbReference type="Proteomes" id="UP000595362">
    <property type="component" value="Chromosome"/>
</dbReference>
<feature type="transmembrane region" description="Helical" evidence="1">
    <location>
        <begin position="123"/>
        <end position="143"/>
    </location>
</feature>
<evidence type="ECO:0008006" key="4">
    <source>
        <dbReference type="Google" id="ProtNLM"/>
    </source>
</evidence>